<dbReference type="GO" id="GO:0035556">
    <property type="term" value="P:intracellular signal transduction"/>
    <property type="evidence" value="ECO:0007669"/>
    <property type="project" value="TreeGrafter"/>
</dbReference>
<dbReference type="Proteomes" id="UP000613177">
    <property type="component" value="Unassembled WGS sequence"/>
</dbReference>
<evidence type="ECO:0000256" key="3">
    <source>
        <dbReference type="ARBA" id="ARBA00022679"/>
    </source>
</evidence>
<keyword evidence="2 10" id="KW-0723">Serine/threonine-protein kinase</keyword>
<organism evidence="12 13">
    <name type="scientific">Thamnidium elegans</name>
    <dbReference type="NCBI Taxonomy" id="101142"/>
    <lineage>
        <taxon>Eukaryota</taxon>
        <taxon>Fungi</taxon>
        <taxon>Fungi incertae sedis</taxon>
        <taxon>Mucoromycota</taxon>
        <taxon>Mucoromycotina</taxon>
        <taxon>Mucoromycetes</taxon>
        <taxon>Mucorales</taxon>
        <taxon>Mucorineae</taxon>
        <taxon>Mucoraceae</taxon>
        <taxon>Thamnidium</taxon>
    </lineage>
</organism>
<dbReference type="PANTHER" id="PTHR24356">
    <property type="entry name" value="SERINE/THREONINE-PROTEIN KINASE"/>
    <property type="match status" value="1"/>
</dbReference>
<evidence type="ECO:0000256" key="9">
    <source>
        <dbReference type="PROSITE-ProRule" id="PRU10141"/>
    </source>
</evidence>
<dbReference type="AlphaFoldDB" id="A0A8H7SWE2"/>
<dbReference type="FunFam" id="1.10.510.10:FF:000469">
    <property type="entry name" value="Serine/threonine-protein kinase 32B"/>
    <property type="match status" value="1"/>
</dbReference>
<dbReference type="InterPro" id="IPR008271">
    <property type="entry name" value="Ser/Thr_kinase_AS"/>
</dbReference>
<evidence type="ECO:0000256" key="1">
    <source>
        <dbReference type="ARBA" id="ARBA00012513"/>
    </source>
</evidence>
<evidence type="ECO:0000256" key="4">
    <source>
        <dbReference type="ARBA" id="ARBA00022741"/>
    </source>
</evidence>
<keyword evidence="4 9" id="KW-0547">Nucleotide-binding</keyword>
<dbReference type="InterPro" id="IPR050236">
    <property type="entry name" value="Ser_Thr_kinase_AGC"/>
</dbReference>
<evidence type="ECO:0000256" key="7">
    <source>
        <dbReference type="ARBA" id="ARBA00047899"/>
    </source>
</evidence>
<dbReference type="InterPro" id="IPR017441">
    <property type="entry name" value="Protein_kinase_ATP_BS"/>
</dbReference>
<dbReference type="EC" id="2.7.11.1" evidence="1"/>
<evidence type="ECO:0000259" key="11">
    <source>
        <dbReference type="PROSITE" id="PS50011"/>
    </source>
</evidence>
<dbReference type="PANTHER" id="PTHR24356:SF422">
    <property type="entry name" value="PROTEIN KINASE DOMAIN-CONTAINING PROTEIN"/>
    <property type="match status" value="1"/>
</dbReference>
<keyword evidence="3" id="KW-0808">Transferase</keyword>
<dbReference type="SMART" id="SM00220">
    <property type="entry name" value="S_TKc"/>
    <property type="match status" value="1"/>
</dbReference>
<dbReference type="Gene3D" id="1.10.510.10">
    <property type="entry name" value="Transferase(Phosphotransferase) domain 1"/>
    <property type="match status" value="1"/>
</dbReference>
<comment type="caution">
    <text evidence="12">The sequence shown here is derived from an EMBL/GenBank/DDBJ whole genome shotgun (WGS) entry which is preliminary data.</text>
</comment>
<evidence type="ECO:0000256" key="2">
    <source>
        <dbReference type="ARBA" id="ARBA00022527"/>
    </source>
</evidence>
<evidence type="ECO:0000256" key="10">
    <source>
        <dbReference type="RuleBase" id="RU000304"/>
    </source>
</evidence>
<dbReference type="EMBL" id="JAEPRE010000034">
    <property type="protein sequence ID" value="KAG2235378.1"/>
    <property type="molecule type" value="Genomic_DNA"/>
</dbReference>
<keyword evidence="5" id="KW-0418">Kinase</keyword>
<dbReference type="InterPro" id="IPR000719">
    <property type="entry name" value="Prot_kinase_dom"/>
</dbReference>
<evidence type="ECO:0000313" key="12">
    <source>
        <dbReference type="EMBL" id="KAG2235378.1"/>
    </source>
</evidence>
<dbReference type="Pfam" id="PF00069">
    <property type="entry name" value="Pkinase"/>
    <property type="match status" value="1"/>
</dbReference>
<evidence type="ECO:0000256" key="8">
    <source>
        <dbReference type="ARBA" id="ARBA00048679"/>
    </source>
</evidence>
<dbReference type="OrthoDB" id="354826at2759"/>
<keyword evidence="13" id="KW-1185">Reference proteome</keyword>
<accession>A0A8H7SWE2</accession>
<dbReference type="GO" id="GO:0004674">
    <property type="term" value="F:protein serine/threonine kinase activity"/>
    <property type="evidence" value="ECO:0007669"/>
    <property type="project" value="UniProtKB-KW"/>
</dbReference>
<protein>
    <recommendedName>
        <fullName evidence="1">non-specific serine/threonine protein kinase</fullName>
        <ecNumber evidence="1">2.7.11.1</ecNumber>
    </recommendedName>
</protein>
<dbReference type="GO" id="GO:0005524">
    <property type="term" value="F:ATP binding"/>
    <property type="evidence" value="ECO:0007669"/>
    <property type="project" value="UniProtKB-UniRule"/>
</dbReference>
<proteinExistence type="inferred from homology"/>
<dbReference type="InterPro" id="IPR011009">
    <property type="entry name" value="Kinase-like_dom_sf"/>
</dbReference>
<dbReference type="PROSITE" id="PS00107">
    <property type="entry name" value="PROTEIN_KINASE_ATP"/>
    <property type="match status" value="1"/>
</dbReference>
<evidence type="ECO:0000256" key="6">
    <source>
        <dbReference type="ARBA" id="ARBA00022840"/>
    </source>
</evidence>
<sequence length="395" mass="46227">MGNIDSTESTRQAINLSQFTMIKPIGQGAFGKVFKVKRRQNFYALKVISKEKCIKMKAVSNIIRERTMLEFLDHPLVCNMRFAFQDTDYIYMAMDLMSAGDLRFHLTIKQHDEMTVRFWMAELVCAVKYLHSQGIVHRDIKPDNILLDEYGHIHLSDFNIACQIPNKSRKLKTLSGTTVYFAPEMFRRDGYTEDVDWWSVGITFYECVYGTRPWSHCTNIDELSKQILQKNIPYPKNVFSDDCISAIQCLLEKNPKKRMGHGIMTGWHSIMKHIFFKSIQWYKIDSKQYQPVYQPIIEEKELSDHHNGMDWLCSRRRRKSTQNRQSQDLKILETDYKSFDYTIFDQYEGFLDDQLMTVGPPPHWVKPAFPDADNGSVLPITKIHLELCHSIATAY</sequence>
<evidence type="ECO:0000256" key="5">
    <source>
        <dbReference type="ARBA" id="ARBA00022777"/>
    </source>
</evidence>
<name>A0A8H7SWE2_9FUNG</name>
<comment type="similarity">
    <text evidence="10">Belongs to the protein kinase superfamily.</text>
</comment>
<reference evidence="12" key="1">
    <citation type="submission" date="2021-01" db="EMBL/GenBank/DDBJ databases">
        <title>Metabolic potential, ecology and presence of endohyphal bacteria is reflected in genomic diversity of Mucoromycotina.</title>
        <authorList>
            <person name="Muszewska A."/>
            <person name="Okrasinska A."/>
            <person name="Steczkiewicz K."/>
            <person name="Drgas O."/>
            <person name="Orlowska M."/>
            <person name="Perlinska-Lenart U."/>
            <person name="Aleksandrzak-Piekarczyk T."/>
            <person name="Szatraj K."/>
            <person name="Zielenkiewicz U."/>
            <person name="Pilsyk S."/>
            <person name="Malc E."/>
            <person name="Mieczkowski P."/>
            <person name="Kruszewska J.S."/>
            <person name="Biernat P."/>
            <person name="Pawlowska J."/>
        </authorList>
    </citation>
    <scope>NUCLEOTIDE SEQUENCE</scope>
    <source>
        <strain evidence="12">WA0000018081</strain>
    </source>
</reference>
<dbReference type="PROSITE" id="PS00108">
    <property type="entry name" value="PROTEIN_KINASE_ST"/>
    <property type="match status" value="1"/>
</dbReference>
<dbReference type="PROSITE" id="PS50011">
    <property type="entry name" value="PROTEIN_KINASE_DOM"/>
    <property type="match status" value="1"/>
</dbReference>
<comment type="catalytic activity">
    <reaction evidence="7">
        <text>L-threonyl-[protein] + ATP = O-phospho-L-threonyl-[protein] + ADP + H(+)</text>
        <dbReference type="Rhea" id="RHEA:46608"/>
        <dbReference type="Rhea" id="RHEA-COMP:11060"/>
        <dbReference type="Rhea" id="RHEA-COMP:11605"/>
        <dbReference type="ChEBI" id="CHEBI:15378"/>
        <dbReference type="ChEBI" id="CHEBI:30013"/>
        <dbReference type="ChEBI" id="CHEBI:30616"/>
        <dbReference type="ChEBI" id="CHEBI:61977"/>
        <dbReference type="ChEBI" id="CHEBI:456216"/>
        <dbReference type="EC" id="2.7.11.1"/>
    </reaction>
</comment>
<keyword evidence="6 9" id="KW-0067">ATP-binding</keyword>
<evidence type="ECO:0000313" key="13">
    <source>
        <dbReference type="Proteomes" id="UP000613177"/>
    </source>
</evidence>
<dbReference type="Gene3D" id="3.30.200.20">
    <property type="entry name" value="Phosphorylase Kinase, domain 1"/>
    <property type="match status" value="1"/>
</dbReference>
<feature type="binding site" evidence="9">
    <location>
        <position position="46"/>
    </location>
    <ligand>
        <name>ATP</name>
        <dbReference type="ChEBI" id="CHEBI:30616"/>
    </ligand>
</feature>
<comment type="catalytic activity">
    <reaction evidence="8">
        <text>L-seryl-[protein] + ATP = O-phospho-L-seryl-[protein] + ADP + H(+)</text>
        <dbReference type="Rhea" id="RHEA:17989"/>
        <dbReference type="Rhea" id="RHEA-COMP:9863"/>
        <dbReference type="Rhea" id="RHEA-COMP:11604"/>
        <dbReference type="ChEBI" id="CHEBI:15378"/>
        <dbReference type="ChEBI" id="CHEBI:29999"/>
        <dbReference type="ChEBI" id="CHEBI:30616"/>
        <dbReference type="ChEBI" id="CHEBI:83421"/>
        <dbReference type="ChEBI" id="CHEBI:456216"/>
        <dbReference type="EC" id="2.7.11.1"/>
    </reaction>
</comment>
<dbReference type="SUPFAM" id="SSF56112">
    <property type="entry name" value="Protein kinase-like (PK-like)"/>
    <property type="match status" value="1"/>
</dbReference>
<feature type="domain" description="Protein kinase" evidence="11">
    <location>
        <begin position="19"/>
        <end position="276"/>
    </location>
</feature>
<gene>
    <name evidence="12" type="ORF">INT48_004997</name>
</gene>